<accession>A0AAD8GE92</accession>
<evidence type="ECO:0000313" key="1">
    <source>
        <dbReference type="EMBL" id="KAK1172788.1"/>
    </source>
</evidence>
<protein>
    <recommendedName>
        <fullName evidence="3">DUF4806 domain-containing protein</fullName>
    </recommendedName>
</protein>
<dbReference type="AlphaFoldDB" id="A0AAD8GE92"/>
<evidence type="ECO:0000313" key="2">
    <source>
        <dbReference type="Proteomes" id="UP001230051"/>
    </source>
</evidence>
<reference evidence="1" key="1">
    <citation type="submission" date="2022-02" db="EMBL/GenBank/DDBJ databases">
        <title>Atlantic sturgeon de novo genome assembly.</title>
        <authorList>
            <person name="Stock M."/>
            <person name="Klopp C."/>
            <person name="Guiguen Y."/>
            <person name="Cabau C."/>
            <person name="Parinello H."/>
            <person name="Santidrian Yebra-Pimentel E."/>
            <person name="Kuhl H."/>
            <person name="Dirks R.P."/>
            <person name="Guessner J."/>
            <person name="Wuertz S."/>
            <person name="Du K."/>
            <person name="Schartl M."/>
        </authorList>
    </citation>
    <scope>NUCLEOTIDE SEQUENCE</scope>
    <source>
        <strain evidence="1">STURGEONOMICS-FGT-2020</strain>
        <tissue evidence="1">Whole blood</tissue>
    </source>
</reference>
<comment type="caution">
    <text evidence="1">The sequence shown here is derived from an EMBL/GenBank/DDBJ whole genome shotgun (WGS) entry which is preliminary data.</text>
</comment>
<dbReference type="Proteomes" id="UP001230051">
    <property type="component" value="Unassembled WGS sequence"/>
</dbReference>
<keyword evidence="2" id="KW-1185">Reference proteome</keyword>
<organism evidence="1 2">
    <name type="scientific">Acipenser oxyrinchus oxyrinchus</name>
    <dbReference type="NCBI Taxonomy" id="40147"/>
    <lineage>
        <taxon>Eukaryota</taxon>
        <taxon>Metazoa</taxon>
        <taxon>Chordata</taxon>
        <taxon>Craniata</taxon>
        <taxon>Vertebrata</taxon>
        <taxon>Euteleostomi</taxon>
        <taxon>Actinopterygii</taxon>
        <taxon>Chondrostei</taxon>
        <taxon>Acipenseriformes</taxon>
        <taxon>Acipenseridae</taxon>
        <taxon>Acipenser</taxon>
    </lineage>
</organism>
<dbReference type="PANTHER" id="PTHR34153:SF2">
    <property type="entry name" value="SI:CH211-262H13.3-RELATED"/>
    <property type="match status" value="1"/>
</dbReference>
<sequence>MKNNLLAHLFLMGGRCLDETICRMLQVVLMNRGACGLNWAGRGRKQSFQQTKLQEVMFRALRKSPLGKDATQAMFTDVIKKRLRCTPDREGGTGRQGTHQQQQSYFGIVFSIVVF</sequence>
<dbReference type="EMBL" id="JAGXEW010000004">
    <property type="protein sequence ID" value="KAK1172788.1"/>
    <property type="molecule type" value="Genomic_DNA"/>
</dbReference>
<proteinExistence type="predicted"/>
<dbReference type="PANTHER" id="PTHR34153">
    <property type="entry name" value="SI:CH211-262H13.3-RELATED-RELATED"/>
    <property type="match status" value="1"/>
</dbReference>
<evidence type="ECO:0008006" key="3">
    <source>
        <dbReference type="Google" id="ProtNLM"/>
    </source>
</evidence>
<name>A0AAD8GE92_ACIOX</name>
<gene>
    <name evidence="1" type="ORF">AOXY_G5453</name>
</gene>